<dbReference type="PROSITE" id="PS51421">
    <property type="entry name" value="RAS"/>
    <property type="match status" value="1"/>
</dbReference>
<dbReference type="PANTHER" id="PTHR47981">
    <property type="entry name" value="RAB FAMILY"/>
    <property type="match status" value="1"/>
</dbReference>
<evidence type="ECO:0000256" key="4">
    <source>
        <dbReference type="ARBA" id="ARBA00023288"/>
    </source>
</evidence>
<keyword evidence="5 6" id="KW-0636">Prenylation</keyword>
<evidence type="ECO:0000256" key="6">
    <source>
        <dbReference type="RuleBase" id="RU367128"/>
    </source>
</evidence>
<dbReference type="SMART" id="SM00175">
    <property type="entry name" value="RAB"/>
    <property type="match status" value="1"/>
</dbReference>
<dbReference type="InterPro" id="IPR001806">
    <property type="entry name" value="Small_GTPase"/>
</dbReference>
<keyword evidence="6" id="KW-0472">Membrane</keyword>
<dbReference type="GO" id="GO:0005770">
    <property type="term" value="C:late endosome"/>
    <property type="evidence" value="ECO:0007669"/>
    <property type="project" value="TreeGrafter"/>
</dbReference>
<sequence length="396" mass="44639">MAPNPKDNIVLGRSKSKSPPRMSMHAQMRMERGARKRLNFSNSSNSLKSLQMVLNQESLLAHRRASQPFDAYDAVNSRDAFPDSLSSTSSSSFEDDEDEQEDQLFAVRQLKPKVEQKPIEPAVQDFGFVHLDIKANKVINKKDVKLSNGVNKVRERVIVKTNGVVKSDQTDSISCKKPIAMSIKSNERREYLYKILVIGELGTGKTSIIKRYVHQFFSQHYRATIGVDFALKVLNWDSDSVVRLQLWDIAGQERFGNMTRVYYKEAVGAFLVFDVTRSATFDAVHKWKADLDAKVQLPDGSPIPCILLANKCDNPKEGLASSPSKLDEFVKEKGFAAWFETSAKENINIEEAATTLVKTIMENDKLMNSQDCILEDNNKFSLRGNDNARLKKSCNC</sequence>
<dbReference type="PROSITE" id="PS51419">
    <property type="entry name" value="RAB"/>
    <property type="match status" value="1"/>
</dbReference>
<dbReference type="SMART" id="SM00174">
    <property type="entry name" value="RHO"/>
    <property type="match status" value="1"/>
</dbReference>
<keyword evidence="3 6" id="KW-0342">GTP-binding</keyword>
<dbReference type="GO" id="GO:0005802">
    <property type="term" value="C:trans-Golgi network"/>
    <property type="evidence" value="ECO:0007669"/>
    <property type="project" value="UniProtKB-UniRule"/>
</dbReference>
<dbReference type="CDD" id="cd04107">
    <property type="entry name" value="Rab32_Rab38"/>
    <property type="match status" value="1"/>
</dbReference>
<dbReference type="NCBIfam" id="TIGR00231">
    <property type="entry name" value="small_GTP"/>
    <property type="match status" value="1"/>
</dbReference>
<dbReference type="EMBL" id="GIIL01005048">
    <property type="protein sequence ID" value="NOV48774.1"/>
    <property type="molecule type" value="Transcribed_RNA"/>
</dbReference>
<dbReference type="SMART" id="SM00173">
    <property type="entry name" value="RAS"/>
    <property type="match status" value="1"/>
</dbReference>
<comment type="subcellular location">
    <subcellularLocation>
        <location evidence="6">Membrane</location>
        <topology evidence="6">Lipid-anchor</topology>
    </subcellularLocation>
</comment>
<reference evidence="8" key="1">
    <citation type="submission" date="2020-03" db="EMBL/GenBank/DDBJ databases">
        <title>Transcriptomic Profiling of the Digestive Tract of the Rat Flea, Xenopsylla cheopis, Following Blood Feeding and Infection with Yersinia pestis.</title>
        <authorList>
            <person name="Bland D.M."/>
            <person name="Martens C.A."/>
            <person name="Virtaneva K."/>
            <person name="Kanakabandi K."/>
            <person name="Long D."/>
            <person name="Rosenke R."/>
            <person name="Saturday G.A."/>
            <person name="Hoyt F.H."/>
            <person name="Bruno D.P."/>
            <person name="Ribeiro J.M.C."/>
            <person name="Hinnebusch J."/>
        </authorList>
    </citation>
    <scope>NUCLEOTIDE SEQUENCE</scope>
</reference>
<evidence type="ECO:0000313" key="8">
    <source>
        <dbReference type="EMBL" id="NOV48774.1"/>
    </source>
</evidence>
<dbReference type="FunFam" id="3.40.50.300:FF:000222">
    <property type="entry name" value="RAB32, member RAS oncogene family"/>
    <property type="match status" value="1"/>
</dbReference>
<evidence type="ECO:0000256" key="2">
    <source>
        <dbReference type="ARBA" id="ARBA00022741"/>
    </source>
</evidence>
<dbReference type="GO" id="GO:0005525">
    <property type="term" value="F:GTP binding"/>
    <property type="evidence" value="ECO:0007669"/>
    <property type="project" value="UniProtKB-UniRule"/>
</dbReference>
<dbReference type="SMART" id="SM00176">
    <property type="entry name" value="RAN"/>
    <property type="match status" value="1"/>
</dbReference>
<name>A0A6M2DSJ4_XENCH</name>
<evidence type="ECO:0000256" key="5">
    <source>
        <dbReference type="ARBA" id="ARBA00023289"/>
    </source>
</evidence>
<dbReference type="InterPro" id="IPR027417">
    <property type="entry name" value="P-loop_NTPase"/>
</dbReference>
<dbReference type="PANTHER" id="PTHR47981:SF39">
    <property type="entry name" value="RAS-RELATED PROTEIN RAB"/>
    <property type="match status" value="1"/>
</dbReference>
<dbReference type="SUPFAM" id="SSF52540">
    <property type="entry name" value="P-loop containing nucleoside triphosphate hydrolases"/>
    <property type="match status" value="1"/>
</dbReference>
<dbReference type="GO" id="GO:0090385">
    <property type="term" value="P:phagosome-lysosome fusion"/>
    <property type="evidence" value="ECO:0007669"/>
    <property type="project" value="TreeGrafter"/>
</dbReference>
<dbReference type="Gene3D" id="3.40.50.300">
    <property type="entry name" value="P-loop containing nucleotide triphosphate hydrolases"/>
    <property type="match status" value="1"/>
</dbReference>
<evidence type="ECO:0000256" key="1">
    <source>
        <dbReference type="ARBA" id="ARBA00006270"/>
    </source>
</evidence>
<comment type="similarity">
    <text evidence="1 6">Belongs to the small GTPase superfamily. Rab family.</text>
</comment>
<keyword evidence="4 6" id="KW-0449">Lipoprotein</keyword>
<accession>A0A6M2DSJ4</accession>
<dbReference type="AlphaFoldDB" id="A0A6M2DSJ4"/>
<dbReference type="GO" id="GO:0016020">
    <property type="term" value="C:membrane"/>
    <property type="evidence" value="ECO:0007669"/>
    <property type="project" value="UniProtKB-SubCell"/>
</dbReference>
<dbReference type="GO" id="GO:0045335">
    <property type="term" value="C:phagocytic vesicle"/>
    <property type="evidence" value="ECO:0007669"/>
    <property type="project" value="TreeGrafter"/>
</dbReference>
<organism evidence="8">
    <name type="scientific">Xenopsylla cheopis</name>
    <name type="common">Oriental rat flea</name>
    <name type="synonym">Pulex cheopis</name>
    <dbReference type="NCBI Taxonomy" id="163159"/>
    <lineage>
        <taxon>Eukaryota</taxon>
        <taxon>Metazoa</taxon>
        <taxon>Ecdysozoa</taxon>
        <taxon>Arthropoda</taxon>
        <taxon>Hexapoda</taxon>
        <taxon>Insecta</taxon>
        <taxon>Pterygota</taxon>
        <taxon>Neoptera</taxon>
        <taxon>Endopterygota</taxon>
        <taxon>Siphonaptera</taxon>
        <taxon>Pulicidae</taxon>
        <taxon>Xenopsyllinae</taxon>
        <taxon>Xenopsylla</taxon>
    </lineage>
</organism>
<protein>
    <recommendedName>
        <fullName evidence="6">Ras-related protein Rab</fullName>
    </recommendedName>
</protein>
<dbReference type="InterPro" id="IPR030697">
    <property type="entry name" value="Rab29/Rab38/Rab32"/>
</dbReference>
<keyword evidence="2 6" id="KW-0547">Nucleotide-binding</keyword>
<dbReference type="GO" id="GO:0008333">
    <property type="term" value="P:endosome to lysosome transport"/>
    <property type="evidence" value="ECO:0007669"/>
    <property type="project" value="TreeGrafter"/>
</dbReference>
<comment type="function">
    <text evidence="6">The small GTPases Rab are key regulators in vesicle trafficking.</text>
</comment>
<feature type="region of interest" description="Disordered" evidence="7">
    <location>
        <begin position="1"/>
        <end position="26"/>
    </location>
</feature>
<evidence type="ECO:0000256" key="7">
    <source>
        <dbReference type="SAM" id="MobiDB-lite"/>
    </source>
</evidence>
<proteinExistence type="inferred from homology"/>
<evidence type="ECO:0000256" key="3">
    <source>
        <dbReference type="ARBA" id="ARBA00023134"/>
    </source>
</evidence>
<dbReference type="GO" id="GO:0005764">
    <property type="term" value="C:lysosome"/>
    <property type="evidence" value="ECO:0007669"/>
    <property type="project" value="TreeGrafter"/>
</dbReference>
<dbReference type="Pfam" id="PF00071">
    <property type="entry name" value="Ras"/>
    <property type="match status" value="1"/>
</dbReference>
<dbReference type="InterPro" id="IPR005225">
    <property type="entry name" value="Small_GTP-bd"/>
</dbReference>
<dbReference type="GO" id="GO:0003924">
    <property type="term" value="F:GTPase activity"/>
    <property type="evidence" value="ECO:0007669"/>
    <property type="project" value="UniProtKB-UniRule"/>
</dbReference>
<dbReference type="PRINTS" id="PR00449">
    <property type="entry name" value="RASTRNSFRMNG"/>
</dbReference>